<evidence type="ECO:0000313" key="9">
    <source>
        <dbReference type="EMBL" id="RYR39686.1"/>
    </source>
</evidence>
<evidence type="ECO:0000256" key="1">
    <source>
        <dbReference type="ARBA" id="ARBA00004496"/>
    </source>
</evidence>
<keyword evidence="10" id="KW-1185">Reference proteome</keyword>
<dbReference type="InterPro" id="IPR009018">
    <property type="entry name" value="Signal_recog_particle_SRP9/14"/>
</dbReference>
<dbReference type="GO" id="GO:0006614">
    <property type="term" value="P:SRP-dependent cotranslational protein targeting to membrane"/>
    <property type="evidence" value="ECO:0007669"/>
    <property type="project" value="UniProtKB-UniRule"/>
</dbReference>
<name>A0A445BLZ9_ARAHY</name>
<feature type="region of interest" description="Disordered" evidence="8">
    <location>
        <begin position="123"/>
        <end position="150"/>
    </location>
</feature>
<keyword evidence="4 7" id="KW-0694">RNA-binding</keyword>
<keyword evidence="3 7" id="KW-0963">Cytoplasm</keyword>
<accession>A0A445BLZ9</accession>
<keyword evidence="5 7" id="KW-0733">Signal recognition particle</keyword>
<dbReference type="Pfam" id="PF02290">
    <property type="entry name" value="SRP14"/>
    <property type="match status" value="1"/>
</dbReference>
<comment type="subcellular location">
    <subcellularLocation>
        <location evidence="1 7">Cytoplasm</location>
    </subcellularLocation>
</comment>
<organism evidence="9 10">
    <name type="scientific">Arachis hypogaea</name>
    <name type="common">Peanut</name>
    <dbReference type="NCBI Taxonomy" id="3818"/>
    <lineage>
        <taxon>Eukaryota</taxon>
        <taxon>Viridiplantae</taxon>
        <taxon>Streptophyta</taxon>
        <taxon>Embryophyta</taxon>
        <taxon>Tracheophyta</taxon>
        <taxon>Spermatophyta</taxon>
        <taxon>Magnoliopsida</taxon>
        <taxon>eudicotyledons</taxon>
        <taxon>Gunneridae</taxon>
        <taxon>Pentapetalae</taxon>
        <taxon>rosids</taxon>
        <taxon>fabids</taxon>
        <taxon>Fabales</taxon>
        <taxon>Fabaceae</taxon>
        <taxon>Papilionoideae</taxon>
        <taxon>50 kb inversion clade</taxon>
        <taxon>dalbergioids sensu lato</taxon>
        <taxon>Dalbergieae</taxon>
        <taxon>Pterocarpus clade</taxon>
        <taxon>Arachis</taxon>
    </lineage>
</organism>
<dbReference type="AlphaFoldDB" id="A0A445BLZ9"/>
<dbReference type="GO" id="GO:0005786">
    <property type="term" value="C:signal recognition particle, endoplasmic reticulum targeting"/>
    <property type="evidence" value="ECO:0007669"/>
    <property type="project" value="UniProtKB-UniRule"/>
</dbReference>
<dbReference type="STRING" id="3818.A0A445BLZ9"/>
<evidence type="ECO:0000256" key="3">
    <source>
        <dbReference type="ARBA" id="ARBA00022490"/>
    </source>
</evidence>
<evidence type="ECO:0000256" key="5">
    <source>
        <dbReference type="ARBA" id="ARBA00023135"/>
    </source>
</evidence>
<evidence type="ECO:0000256" key="2">
    <source>
        <dbReference type="ARBA" id="ARBA00010349"/>
    </source>
</evidence>
<dbReference type="SUPFAM" id="SSF54762">
    <property type="entry name" value="Signal recognition particle alu RNA binding heterodimer, SRP9/14"/>
    <property type="match status" value="2"/>
</dbReference>
<dbReference type="Gene3D" id="3.30.720.10">
    <property type="entry name" value="Signal recognition particle alu RNA binding heterodimer, srp9/1"/>
    <property type="match status" value="1"/>
</dbReference>
<dbReference type="GO" id="GO:0030942">
    <property type="term" value="F:endoplasmic reticulum signal peptide binding"/>
    <property type="evidence" value="ECO:0007669"/>
    <property type="project" value="UniProtKB-UniRule"/>
</dbReference>
<evidence type="ECO:0000313" key="10">
    <source>
        <dbReference type="Proteomes" id="UP000289738"/>
    </source>
</evidence>
<dbReference type="Proteomes" id="UP000289738">
    <property type="component" value="Chromosome A09"/>
</dbReference>
<dbReference type="InterPro" id="IPR003210">
    <property type="entry name" value="Signal_recog_particle_SRP14"/>
</dbReference>
<sequence>MVLLQLDPFLNELTTMFERSTETGSVWVTLKRCVYVCVSVGFLVDQMFLFIMPPFHVLGVPLASLKSKAVRNKMAAAGEAIDYKCLIRATNGKKTISTSVGTKDHQRFQASYATILKAHMTALKKRERKDKKKSAEADKREGTSKRPKKS</sequence>
<reference evidence="9 10" key="1">
    <citation type="submission" date="2019-01" db="EMBL/GenBank/DDBJ databases">
        <title>Sequencing of cultivated peanut Arachis hypogaea provides insights into genome evolution and oil improvement.</title>
        <authorList>
            <person name="Chen X."/>
        </authorList>
    </citation>
    <scope>NUCLEOTIDE SEQUENCE [LARGE SCALE GENOMIC DNA]</scope>
    <source>
        <strain evidence="10">cv. Fuhuasheng</strain>
        <tissue evidence="9">Leaves</tissue>
    </source>
</reference>
<comment type="similarity">
    <text evidence="2 7">Belongs to the SRP14 family.</text>
</comment>
<gene>
    <name evidence="9" type="ORF">Ahy_A09g045266</name>
</gene>
<feature type="compositionally biased region" description="Basic residues" evidence="8">
    <location>
        <begin position="123"/>
        <end position="132"/>
    </location>
</feature>
<evidence type="ECO:0000256" key="8">
    <source>
        <dbReference type="SAM" id="MobiDB-lite"/>
    </source>
</evidence>
<comment type="function">
    <text evidence="7">Component of the signal recognition particle (SRP) complex, a ribonucleoprotein complex that mediates the cotranslational targeting of secretory and membrane proteins to the endoplasmic reticulum (ER). SRP9 together with SRP14 and the Alu portion of the SRP RNA, constitutes the elongation arrest domain of SRP. The complex of SRP9 and SRP14 is required for SRP RNA binding.</text>
</comment>
<protein>
    <recommendedName>
        <fullName evidence="7">Signal recognition particle 14 kDa protein</fullName>
        <shortName evidence="7">SRP14</shortName>
    </recommendedName>
</protein>
<evidence type="ECO:0000256" key="4">
    <source>
        <dbReference type="ARBA" id="ARBA00022884"/>
    </source>
</evidence>
<comment type="subunit">
    <text evidence="7">Heterodimer with SRP9; binds RNA as heterodimer. Component of a signal recognition particle (SRP) complex that consists of a 7SL RNA molecule of 300 nucleotides and six protein subunits: SRP72, SRP68, SRP54, SRP19, SRP14 and SRP9.</text>
</comment>
<dbReference type="GO" id="GO:0008312">
    <property type="term" value="F:7S RNA binding"/>
    <property type="evidence" value="ECO:0007669"/>
    <property type="project" value="UniProtKB-UniRule"/>
</dbReference>
<proteinExistence type="inferred from homology"/>
<evidence type="ECO:0000256" key="6">
    <source>
        <dbReference type="ARBA" id="ARBA00023274"/>
    </source>
</evidence>
<dbReference type="PANTHER" id="PTHR12013">
    <property type="entry name" value="SIGNAL RECOGNITION PARTICLE 14 KD PROTEIN"/>
    <property type="match status" value="1"/>
</dbReference>
<dbReference type="EMBL" id="SDMP01000009">
    <property type="protein sequence ID" value="RYR39686.1"/>
    <property type="molecule type" value="Genomic_DNA"/>
</dbReference>
<feature type="compositionally biased region" description="Basic and acidic residues" evidence="8">
    <location>
        <begin position="133"/>
        <end position="144"/>
    </location>
</feature>
<evidence type="ECO:0000256" key="7">
    <source>
        <dbReference type="RuleBase" id="RU368100"/>
    </source>
</evidence>
<keyword evidence="6 7" id="KW-0687">Ribonucleoprotein</keyword>
<comment type="caution">
    <text evidence="9">The sequence shown here is derived from an EMBL/GenBank/DDBJ whole genome shotgun (WGS) entry which is preliminary data.</text>
</comment>